<dbReference type="RefSeq" id="WP_021168735.1">
    <property type="nucleotide sequence ID" value="NZ_CTRP01000005.1"/>
</dbReference>
<dbReference type="Proteomes" id="UP000049855">
    <property type="component" value="Unassembled WGS sequence"/>
</dbReference>
<gene>
    <name evidence="1" type="ORF">SpAn4DRAFT_3518</name>
</gene>
<dbReference type="EMBL" id="CTRP01000005">
    <property type="protein sequence ID" value="CQR71652.1"/>
    <property type="molecule type" value="Genomic_DNA"/>
</dbReference>
<reference evidence="2" key="1">
    <citation type="submission" date="2015-03" db="EMBL/GenBank/DDBJ databases">
        <authorList>
            <person name="Nijsse Bart"/>
        </authorList>
    </citation>
    <scope>NUCLEOTIDE SEQUENCE [LARGE SCALE GENOMIC DNA]</scope>
</reference>
<keyword evidence="2" id="KW-1185">Reference proteome</keyword>
<proteinExistence type="predicted"/>
<accession>A0A0U1KW40</accession>
<dbReference type="AlphaFoldDB" id="A0A0U1KW40"/>
<name>A0A0U1KW40_9FIRM</name>
<evidence type="ECO:0000313" key="1">
    <source>
        <dbReference type="EMBL" id="CQR71652.1"/>
    </source>
</evidence>
<evidence type="ECO:0000313" key="2">
    <source>
        <dbReference type="Proteomes" id="UP000049855"/>
    </source>
</evidence>
<protein>
    <submittedName>
        <fullName evidence="1">Uncharacterized protein</fullName>
    </submittedName>
</protein>
<organism evidence="1 2">
    <name type="scientific">Sporomusa ovata</name>
    <dbReference type="NCBI Taxonomy" id="2378"/>
    <lineage>
        <taxon>Bacteria</taxon>
        <taxon>Bacillati</taxon>
        <taxon>Bacillota</taxon>
        <taxon>Negativicutes</taxon>
        <taxon>Selenomonadales</taxon>
        <taxon>Sporomusaceae</taxon>
        <taxon>Sporomusa</taxon>
    </lineage>
</organism>
<sequence>MHDSLIDLLCDGDYLSPIRRYFSIEALEALAAEKEKAAVDAATDSEEIR</sequence>